<dbReference type="Pfam" id="PF02098">
    <property type="entry name" value="His_binding"/>
    <property type="match status" value="1"/>
</dbReference>
<organism evidence="2">
    <name type="scientific">Ixodes ricinus</name>
    <name type="common">Common tick</name>
    <name type="synonym">Acarus ricinus</name>
    <dbReference type="NCBI Taxonomy" id="34613"/>
    <lineage>
        <taxon>Eukaryota</taxon>
        <taxon>Metazoa</taxon>
        <taxon>Ecdysozoa</taxon>
        <taxon>Arthropoda</taxon>
        <taxon>Chelicerata</taxon>
        <taxon>Arachnida</taxon>
        <taxon>Acari</taxon>
        <taxon>Parasitiformes</taxon>
        <taxon>Ixodida</taxon>
        <taxon>Ixodoidea</taxon>
        <taxon>Ixodidae</taxon>
        <taxon>Ixodinae</taxon>
        <taxon>Ixodes</taxon>
    </lineage>
</organism>
<keyword evidence="1" id="KW-0732">Signal</keyword>
<feature type="chain" id="PRO_5004733347" evidence="1">
    <location>
        <begin position="25"/>
        <end position="191"/>
    </location>
</feature>
<dbReference type="EMBL" id="GANP01015378">
    <property type="protein sequence ID" value="JAB69090.1"/>
    <property type="molecule type" value="mRNA"/>
</dbReference>
<name>V5GFX3_IXORI</name>
<reference evidence="2" key="1">
    <citation type="journal article" date="2015" name="Sci. Rep.">
        <title>Tissue- and time-dependent transcription in Ixodes ricinus salivary glands and midguts when blood feeding on the vertebrate host.</title>
        <authorList>
            <person name="Kotsyfakis M."/>
            <person name="Schwarz A."/>
            <person name="Erhart J."/>
            <person name="Ribeiro J.M."/>
        </authorList>
    </citation>
    <scope>NUCLEOTIDE SEQUENCE</scope>
    <source>
        <tissue evidence="2">Salivary gland and midgut</tissue>
    </source>
</reference>
<dbReference type="AlphaFoldDB" id="V5GFX3"/>
<dbReference type="Gene3D" id="2.40.128.20">
    <property type="match status" value="1"/>
</dbReference>
<dbReference type="InterPro" id="IPR002970">
    <property type="entry name" value="Tick_his-bd"/>
</dbReference>
<protein>
    <submittedName>
        <fullName evidence="2">Putative secreted protein</fullName>
    </submittedName>
</protein>
<evidence type="ECO:0000256" key="1">
    <source>
        <dbReference type="SAM" id="SignalP"/>
    </source>
</evidence>
<dbReference type="GO" id="GO:0043176">
    <property type="term" value="F:amine binding"/>
    <property type="evidence" value="ECO:0007669"/>
    <property type="project" value="InterPro"/>
</dbReference>
<dbReference type="GO" id="GO:0030682">
    <property type="term" value="P:symbiont-mediated perturbation of host defenses"/>
    <property type="evidence" value="ECO:0007669"/>
    <property type="project" value="InterPro"/>
</dbReference>
<proteinExistence type="evidence at transcript level"/>
<dbReference type="SUPFAM" id="SSF50814">
    <property type="entry name" value="Lipocalins"/>
    <property type="match status" value="1"/>
</dbReference>
<accession>V5GFX3</accession>
<feature type="signal peptide" evidence="1">
    <location>
        <begin position="1"/>
        <end position="24"/>
    </location>
</feature>
<dbReference type="InterPro" id="IPR012674">
    <property type="entry name" value="Calycin"/>
</dbReference>
<sequence length="191" mass="21793">MAVRVSTLFCIVAAAIIQIPETQSKPISQTRYDAWEELKDRFGQKYYLVQRSYEVDTKLGGRASCVSVLKLNQVFGEHSINAQITIKQNRHGDVPTNKNVRMTAYTPAGERTEYMIKTTDRETMTVLFIQELVFADRQTCRVLVHTTQGVKHCQLWAHHRAASSGLRGCKDEYSKYCSAIHSIFKPECLNM</sequence>
<evidence type="ECO:0000313" key="2">
    <source>
        <dbReference type="EMBL" id="JAB69090.1"/>
    </source>
</evidence>